<dbReference type="InterPro" id="IPR009959">
    <property type="entry name" value="Cyclase_SnoaL-like"/>
</dbReference>
<dbReference type="GO" id="GO:0030638">
    <property type="term" value="P:polyketide metabolic process"/>
    <property type="evidence" value="ECO:0007669"/>
    <property type="project" value="InterPro"/>
</dbReference>
<proteinExistence type="predicted"/>
<keyword evidence="2" id="KW-1185">Reference proteome</keyword>
<dbReference type="PANTHER" id="PTHR38436">
    <property type="entry name" value="POLYKETIDE CYCLASE SNOAL-LIKE DOMAIN"/>
    <property type="match status" value="1"/>
</dbReference>
<dbReference type="SUPFAM" id="SSF54427">
    <property type="entry name" value="NTF2-like"/>
    <property type="match status" value="1"/>
</dbReference>
<evidence type="ECO:0000313" key="2">
    <source>
        <dbReference type="Proteomes" id="UP000627369"/>
    </source>
</evidence>
<name>A0A919KX87_9MICO</name>
<evidence type="ECO:0008006" key="3">
    <source>
        <dbReference type="Google" id="ProtNLM"/>
    </source>
</evidence>
<accession>A0A919KX87</accession>
<evidence type="ECO:0000313" key="1">
    <source>
        <dbReference type="EMBL" id="GHH75459.1"/>
    </source>
</evidence>
<dbReference type="EMBL" id="BNAS01000004">
    <property type="protein sequence ID" value="GHH75459.1"/>
    <property type="molecule type" value="Genomic_DNA"/>
</dbReference>
<organism evidence="1 2">
    <name type="scientific">Promicromonospora soli</name>
    <dbReference type="NCBI Taxonomy" id="2035533"/>
    <lineage>
        <taxon>Bacteria</taxon>
        <taxon>Bacillati</taxon>
        <taxon>Actinomycetota</taxon>
        <taxon>Actinomycetes</taxon>
        <taxon>Micrococcales</taxon>
        <taxon>Promicromonosporaceae</taxon>
        <taxon>Promicromonospora</taxon>
    </lineage>
</organism>
<dbReference type="Pfam" id="PF07366">
    <property type="entry name" value="SnoaL"/>
    <property type="match status" value="1"/>
</dbReference>
<gene>
    <name evidence="1" type="ORF">GCM10017772_31870</name>
</gene>
<dbReference type="Proteomes" id="UP000627369">
    <property type="component" value="Unassembled WGS sequence"/>
</dbReference>
<dbReference type="RefSeq" id="WP_189670223.1">
    <property type="nucleotide sequence ID" value="NZ_BNAS01000004.1"/>
</dbReference>
<dbReference type="PANTHER" id="PTHR38436:SF1">
    <property type="entry name" value="ESTER CYCLASE"/>
    <property type="match status" value="1"/>
</dbReference>
<sequence>MGQARELMNRVTEAVVAGDLDVLREVYDKDVVVTTPDAGTLHGIEAFIGWNRSFVDSFSERDYHSERGLETGECAIDQGEFIGTHTGPMELPDGSSLPPTGKRIRMRSVDIATVSDGKIVRHDFYFDQADLAAQLGVAPTA</sequence>
<dbReference type="AlphaFoldDB" id="A0A919KX87"/>
<dbReference type="InterPro" id="IPR032710">
    <property type="entry name" value="NTF2-like_dom_sf"/>
</dbReference>
<dbReference type="Gene3D" id="3.10.450.50">
    <property type="match status" value="1"/>
</dbReference>
<comment type="caution">
    <text evidence="1">The sequence shown here is derived from an EMBL/GenBank/DDBJ whole genome shotgun (WGS) entry which is preliminary data.</text>
</comment>
<reference evidence="1" key="1">
    <citation type="journal article" date="2014" name="Int. J. Syst. Evol. Microbiol.">
        <title>Complete genome sequence of Corynebacterium casei LMG S-19264T (=DSM 44701T), isolated from a smear-ripened cheese.</title>
        <authorList>
            <consortium name="US DOE Joint Genome Institute (JGI-PGF)"/>
            <person name="Walter F."/>
            <person name="Albersmeier A."/>
            <person name="Kalinowski J."/>
            <person name="Ruckert C."/>
        </authorList>
    </citation>
    <scope>NUCLEOTIDE SEQUENCE</scope>
    <source>
        <strain evidence="1">CGMCC 4.7398</strain>
    </source>
</reference>
<reference evidence="1" key="2">
    <citation type="submission" date="2020-09" db="EMBL/GenBank/DDBJ databases">
        <authorList>
            <person name="Sun Q."/>
            <person name="Zhou Y."/>
        </authorList>
    </citation>
    <scope>NUCLEOTIDE SEQUENCE</scope>
    <source>
        <strain evidence="1">CGMCC 4.7398</strain>
    </source>
</reference>
<protein>
    <recommendedName>
        <fullName evidence="3">Ketosteroid isomerase-like protein</fullName>
    </recommendedName>
</protein>